<dbReference type="OrthoDB" id="6519676at2"/>
<dbReference type="Proteomes" id="UP000019918">
    <property type="component" value="Unassembled WGS sequence"/>
</dbReference>
<sequence length="130" mass="14901">MSVITFIKATICHSSSAAFERAIEDPKKMEFALKVISVKHQNALLDFNKARSDITKEIQIKDRIYKYERFLNALLLRTPQTAQKKTISDFNSPLTRLTVVSKNANDHQYFLPGDYQPKLLSITAAEERLI</sequence>
<proteinExistence type="predicted"/>
<comment type="caution">
    <text evidence="1">The sequence shown here is derived from an EMBL/GenBank/DDBJ whole genome shotgun (WGS) entry which is preliminary data.</text>
</comment>
<gene>
    <name evidence="1" type="ORF">BG55_08445</name>
</gene>
<dbReference type="AlphaFoldDB" id="A0A014MD35"/>
<accession>A0A014MD35</accession>
<name>A0A014MD35_9GAMM</name>
<dbReference type="RefSeq" id="WP_034936251.1">
    <property type="nucleotide sequence ID" value="NZ_JFHN01000042.1"/>
</dbReference>
<evidence type="ECO:0000313" key="1">
    <source>
        <dbReference type="EMBL" id="EXU75979.1"/>
    </source>
</evidence>
<dbReference type="PATRIC" id="fig|69222.5.peg.1739"/>
<evidence type="ECO:0000313" key="2">
    <source>
        <dbReference type="Proteomes" id="UP000019918"/>
    </source>
</evidence>
<keyword evidence="2" id="KW-1185">Reference proteome</keyword>
<reference evidence="1 2" key="1">
    <citation type="submission" date="2014-02" db="EMBL/GenBank/DDBJ databases">
        <title>Draft genome of Erwinia mallotivora strain BT-MARDI, a papaya dieback pathogen.</title>
        <authorList>
            <person name="Redzuan R."/>
            <person name="Abu Bakar N."/>
            <person name="Badrun R."/>
            <person name="Mohd Raih M.F."/>
            <person name="Rozano L."/>
            <person name="Mat Amin N."/>
        </authorList>
    </citation>
    <scope>NUCLEOTIDE SEQUENCE [LARGE SCALE GENOMIC DNA]</scope>
    <source>
        <strain evidence="1 2">BT-MARDI</strain>
    </source>
</reference>
<organism evidence="1 2">
    <name type="scientific">Erwinia mallotivora</name>
    <dbReference type="NCBI Taxonomy" id="69222"/>
    <lineage>
        <taxon>Bacteria</taxon>
        <taxon>Pseudomonadati</taxon>
        <taxon>Pseudomonadota</taxon>
        <taxon>Gammaproteobacteria</taxon>
        <taxon>Enterobacterales</taxon>
        <taxon>Erwiniaceae</taxon>
        <taxon>Erwinia</taxon>
    </lineage>
</organism>
<dbReference type="EMBL" id="JFHN01000042">
    <property type="protein sequence ID" value="EXU75979.1"/>
    <property type="molecule type" value="Genomic_DNA"/>
</dbReference>
<protein>
    <submittedName>
        <fullName evidence="1">Uncharacterized protein</fullName>
    </submittedName>
</protein>